<feature type="chain" id="PRO_5011747426" evidence="2">
    <location>
        <begin position="24"/>
        <end position="74"/>
    </location>
</feature>
<name>A0A1G9NHM8_9PROT</name>
<reference evidence="3 4" key="1">
    <citation type="submission" date="2016-10" db="EMBL/GenBank/DDBJ databases">
        <authorList>
            <person name="de Groot N.N."/>
        </authorList>
    </citation>
    <scope>NUCLEOTIDE SEQUENCE [LARGE SCALE GENOMIC DNA]</scope>
    <source>
        <strain evidence="3 4">DSM 16077</strain>
    </source>
</reference>
<sequence length="74" mass="7656">MGFRLAMTVAAALLTTIGLTAAAYNFTQGQTDQAIAFGWPAIAIAIAFAIVIPSQSRANSQIQDLLDSGLKNGS</sequence>
<keyword evidence="4" id="KW-1185">Reference proteome</keyword>
<feature type="transmembrane region" description="Helical" evidence="1">
    <location>
        <begin position="33"/>
        <end position="52"/>
    </location>
</feature>
<dbReference type="RefSeq" id="WP_091766796.1">
    <property type="nucleotide sequence ID" value="NZ_FNHG01000002.1"/>
</dbReference>
<keyword evidence="1" id="KW-1133">Transmembrane helix</keyword>
<proteinExistence type="predicted"/>
<dbReference type="EMBL" id="FNHG01000002">
    <property type="protein sequence ID" value="SDL85861.1"/>
    <property type="molecule type" value="Genomic_DNA"/>
</dbReference>
<keyword evidence="1" id="KW-0472">Membrane</keyword>
<dbReference type="Proteomes" id="UP000199759">
    <property type="component" value="Unassembled WGS sequence"/>
</dbReference>
<evidence type="ECO:0000256" key="1">
    <source>
        <dbReference type="SAM" id="Phobius"/>
    </source>
</evidence>
<keyword evidence="1" id="KW-0812">Transmembrane</keyword>
<evidence type="ECO:0000313" key="4">
    <source>
        <dbReference type="Proteomes" id="UP000199759"/>
    </source>
</evidence>
<evidence type="ECO:0000256" key="2">
    <source>
        <dbReference type="SAM" id="SignalP"/>
    </source>
</evidence>
<gene>
    <name evidence="3" type="ORF">SAMN04488568_102348</name>
</gene>
<organism evidence="3 4">
    <name type="scientific">Maricaulis salignorans</name>
    <dbReference type="NCBI Taxonomy" id="144026"/>
    <lineage>
        <taxon>Bacteria</taxon>
        <taxon>Pseudomonadati</taxon>
        <taxon>Pseudomonadota</taxon>
        <taxon>Alphaproteobacteria</taxon>
        <taxon>Maricaulales</taxon>
        <taxon>Maricaulaceae</taxon>
        <taxon>Maricaulis</taxon>
    </lineage>
</organism>
<protein>
    <submittedName>
        <fullName evidence="3">Uncharacterized protein</fullName>
    </submittedName>
</protein>
<dbReference type="AlphaFoldDB" id="A0A1G9NHM8"/>
<accession>A0A1G9NHM8</accession>
<evidence type="ECO:0000313" key="3">
    <source>
        <dbReference type="EMBL" id="SDL85861.1"/>
    </source>
</evidence>
<feature type="signal peptide" evidence="2">
    <location>
        <begin position="1"/>
        <end position="23"/>
    </location>
</feature>
<keyword evidence="2" id="KW-0732">Signal</keyword>